<dbReference type="PANTHER" id="PTHR43000">
    <property type="entry name" value="DTDP-D-GLUCOSE 4,6-DEHYDRATASE-RELATED"/>
    <property type="match status" value="1"/>
</dbReference>
<proteinExistence type="predicted"/>
<dbReference type="InterPro" id="IPR036291">
    <property type="entry name" value="NAD(P)-bd_dom_sf"/>
</dbReference>
<evidence type="ECO:0000313" key="2">
    <source>
        <dbReference type="EMBL" id="SVD55761.1"/>
    </source>
</evidence>
<gene>
    <name evidence="2" type="ORF">METZ01_LOCUS408615</name>
</gene>
<dbReference type="InterPro" id="IPR013445">
    <property type="entry name" value="CDP_4_6_deHydtase"/>
</dbReference>
<organism evidence="2">
    <name type="scientific">marine metagenome</name>
    <dbReference type="NCBI Taxonomy" id="408172"/>
    <lineage>
        <taxon>unclassified sequences</taxon>
        <taxon>metagenomes</taxon>
        <taxon>ecological metagenomes</taxon>
    </lineage>
</organism>
<dbReference type="EMBL" id="UINC01158293">
    <property type="protein sequence ID" value="SVD55761.1"/>
    <property type="molecule type" value="Genomic_DNA"/>
</dbReference>
<dbReference type="SUPFAM" id="SSF51735">
    <property type="entry name" value="NAD(P)-binding Rossmann-fold domains"/>
    <property type="match status" value="1"/>
</dbReference>
<name>A0A382WC92_9ZZZZ</name>
<dbReference type="Pfam" id="PF16363">
    <property type="entry name" value="GDP_Man_Dehyd"/>
    <property type="match status" value="1"/>
</dbReference>
<dbReference type="AlphaFoldDB" id="A0A382WC92"/>
<feature type="non-terminal residue" evidence="2">
    <location>
        <position position="240"/>
    </location>
</feature>
<reference evidence="2" key="1">
    <citation type="submission" date="2018-05" db="EMBL/GenBank/DDBJ databases">
        <authorList>
            <person name="Lanie J.A."/>
            <person name="Ng W.-L."/>
            <person name="Kazmierczak K.M."/>
            <person name="Andrzejewski T.M."/>
            <person name="Davidsen T.M."/>
            <person name="Wayne K.J."/>
            <person name="Tettelin H."/>
            <person name="Glass J.I."/>
            <person name="Rusch D."/>
            <person name="Podicherti R."/>
            <person name="Tsui H.-C.T."/>
            <person name="Winkler M.E."/>
        </authorList>
    </citation>
    <scope>NUCLEOTIDE SEQUENCE</scope>
</reference>
<feature type="domain" description="NAD(P)-binding" evidence="1">
    <location>
        <begin position="15"/>
        <end position="177"/>
    </location>
</feature>
<evidence type="ECO:0000259" key="1">
    <source>
        <dbReference type="Pfam" id="PF16363"/>
    </source>
</evidence>
<accession>A0A382WC92</accession>
<dbReference type="Gene3D" id="3.90.25.10">
    <property type="entry name" value="UDP-galactose 4-epimerase, domain 1"/>
    <property type="match status" value="1"/>
</dbReference>
<dbReference type="Gene3D" id="3.40.50.720">
    <property type="entry name" value="NAD(P)-binding Rossmann-like Domain"/>
    <property type="match status" value="1"/>
</dbReference>
<dbReference type="InterPro" id="IPR016040">
    <property type="entry name" value="NAD(P)-bd_dom"/>
</dbReference>
<dbReference type="NCBIfam" id="TIGR02622">
    <property type="entry name" value="CDP_4_6_dhtase"/>
    <property type="match status" value="1"/>
</dbReference>
<sequence length="240" mass="26748">MSNTFERIFKNRTVFVTGHTGFIGSWLVQWLCDLGANVVGYSLEPPTNPSLFETIGLEKRLGHIIGNVNDHTKLQKSIQEHSPEFVFHLAAQPLVKASYDRPLETIQTNVIGTVNLLESIRKTSSVKVCVIVTSDKCYENRELDYAYKETDPLGGYDPYSASKGAVELIASSYRNSFFNPIDFEKHGVGLSTSRIGNVIGGGDWAKNRLVPDGIRSLSTNQDIHIRNPTAVRPWQHVLES</sequence>
<protein>
    <recommendedName>
        <fullName evidence="1">NAD(P)-binding domain-containing protein</fullName>
    </recommendedName>
</protein>